<evidence type="ECO:0000313" key="4">
    <source>
        <dbReference type="Proteomes" id="UP001530293"/>
    </source>
</evidence>
<dbReference type="Proteomes" id="UP001530293">
    <property type="component" value="Unassembled WGS sequence"/>
</dbReference>
<evidence type="ECO:0000256" key="1">
    <source>
        <dbReference type="SAM" id="Coils"/>
    </source>
</evidence>
<proteinExistence type="predicted"/>
<organism evidence="3 4">
    <name type="scientific">Discostella pseudostelligera</name>
    <dbReference type="NCBI Taxonomy" id="259834"/>
    <lineage>
        <taxon>Eukaryota</taxon>
        <taxon>Sar</taxon>
        <taxon>Stramenopiles</taxon>
        <taxon>Ochrophyta</taxon>
        <taxon>Bacillariophyta</taxon>
        <taxon>Coscinodiscophyceae</taxon>
        <taxon>Thalassiosirophycidae</taxon>
        <taxon>Stephanodiscales</taxon>
        <taxon>Stephanodiscaceae</taxon>
        <taxon>Discostella</taxon>
    </lineage>
</organism>
<keyword evidence="4" id="KW-1185">Reference proteome</keyword>
<accession>A0ABD3M0X6</accession>
<keyword evidence="1" id="KW-0175">Coiled coil</keyword>
<gene>
    <name evidence="3" type="ORF">ACHAWU_008493</name>
</gene>
<name>A0ABD3M0X6_9STRA</name>
<dbReference type="PANTHER" id="PTHR31245:SF20">
    <property type="entry name" value="F18B13.13 PROTEIN"/>
    <property type="match status" value="1"/>
</dbReference>
<reference evidence="3 4" key="1">
    <citation type="submission" date="2024-10" db="EMBL/GenBank/DDBJ databases">
        <title>Updated reference genomes for cyclostephanoid diatoms.</title>
        <authorList>
            <person name="Roberts W.R."/>
            <person name="Alverson A.J."/>
        </authorList>
    </citation>
    <scope>NUCLEOTIDE SEQUENCE [LARGE SCALE GENOMIC DNA]</scope>
    <source>
        <strain evidence="3 4">AJA232-27</strain>
    </source>
</reference>
<protein>
    <submittedName>
        <fullName evidence="3">Uncharacterized protein</fullName>
    </submittedName>
</protein>
<feature type="coiled-coil region" evidence="1">
    <location>
        <begin position="115"/>
        <end position="198"/>
    </location>
</feature>
<evidence type="ECO:0000313" key="3">
    <source>
        <dbReference type="EMBL" id="KAL3757332.1"/>
    </source>
</evidence>
<sequence length="225" mass="25172">MEVVSPLTFARTNPGGKRRFGSPLGHGHGDTELTSSTATTAGAEDFDMDDCFPVAKRRKRFLNDGGAELDSFSFQAKENCPLFQAPRPIQPPAALFPTKRNRASIQQDHVSAQRLQELQHVVEQQAAEIQRLSSENDSAQRSAAELSSQHAKVEHENKILKRAVAIQQDRQNQLTAELEGARQYKLEAEDRIHRLEQMNLTLQYQLQQSNSTPGDDFMGSPTWGF</sequence>
<evidence type="ECO:0000256" key="2">
    <source>
        <dbReference type="SAM" id="MobiDB-lite"/>
    </source>
</evidence>
<feature type="region of interest" description="Disordered" evidence="2">
    <location>
        <begin position="1"/>
        <end position="39"/>
    </location>
</feature>
<dbReference type="AlphaFoldDB" id="A0ABD3M0X6"/>
<dbReference type="PANTHER" id="PTHR31245">
    <property type="entry name" value="UBIQUITIN SYSTEM COMPONENT CUE PROTEIN"/>
    <property type="match status" value="1"/>
</dbReference>
<comment type="caution">
    <text evidence="3">The sequence shown here is derived from an EMBL/GenBank/DDBJ whole genome shotgun (WGS) entry which is preliminary data.</text>
</comment>
<dbReference type="EMBL" id="JALLBG020000268">
    <property type="protein sequence ID" value="KAL3757332.1"/>
    <property type="molecule type" value="Genomic_DNA"/>
</dbReference>